<keyword evidence="2" id="KW-1185">Reference proteome</keyword>
<gene>
    <name evidence="1" type="ORF">FQN60_018521</name>
</gene>
<proteinExistence type="predicted"/>
<reference evidence="1 2" key="1">
    <citation type="submission" date="2019-08" db="EMBL/GenBank/DDBJ databases">
        <title>A chromosome-level genome assembly, high-density linkage maps, and genome scans reveal the genomic architecture of hybrid incompatibilities underlying speciation via character displacement in darters (Percidae: Etheostominae).</title>
        <authorList>
            <person name="Moran R.L."/>
            <person name="Catchen J.M."/>
            <person name="Fuller R.C."/>
        </authorList>
    </citation>
    <scope>NUCLEOTIDE SEQUENCE [LARGE SCALE GENOMIC DNA]</scope>
    <source>
        <strain evidence="1">EspeVRDwgs_2016</strain>
        <tissue evidence="1">Muscle</tissue>
    </source>
</reference>
<protein>
    <submittedName>
        <fullName evidence="1">Uncharacterized protein</fullName>
    </submittedName>
</protein>
<dbReference type="Proteomes" id="UP000327493">
    <property type="component" value="Chromosome 5"/>
</dbReference>
<evidence type="ECO:0000313" key="1">
    <source>
        <dbReference type="EMBL" id="KAA8593066.1"/>
    </source>
</evidence>
<dbReference type="EMBL" id="VOFY01000005">
    <property type="protein sequence ID" value="KAA8593066.1"/>
    <property type="molecule type" value="Genomic_DNA"/>
</dbReference>
<dbReference type="AlphaFoldDB" id="A0A5J5DI65"/>
<name>A0A5J5DI65_9PERO</name>
<comment type="caution">
    <text evidence="1">The sequence shown here is derived from an EMBL/GenBank/DDBJ whole genome shotgun (WGS) entry which is preliminary data.</text>
</comment>
<sequence>MADGRHLRWGGEAEVERAVMERNPQMGGGRLCSWSGWAGGRASEKMELTTLCERAWPDDVISETPLSDWLEWLDWDSGVWTRAKPSHMSPSAPTNSSAADGAGEIDRPLMFPLRIEMDKTTSAVTHIGFLDNCVDLTNKM</sequence>
<accession>A0A5J5DI65</accession>
<organism evidence="1 2">
    <name type="scientific">Etheostoma spectabile</name>
    <name type="common">orangethroat darter</name>
    <dbReference type="NCBI Taxonomy" id="54343"/>
    <lineage>
        <taxon>Eukaryota</taxon>
        <taxon>Metazoa</taxon>
        <taxon>Chordata</taxon>
        <taxon>Craniata</taxon>
        <taxon>Vertebrata</taxon>
        <taxon>Euteleostomi</taxon>
        <taxon>Actinopterygii</taxon>
        <taxon>Neopterygii</taxon>
        <taxon>Teleostei</taxon>
        <taxon>Neoteleostei</taxon>
        <taxon>Acanthomorphata</taxon>
        <taxon>Eupercaria</taxon>
        <taxon>Perciformes</taxon>
        <taxon>Percoidei</taxon>
        <taxon>Percidae</taxon>
        <taxon>Etheostomatinae</taxon>
        <taxon>Etheostoma</taxon>
    </lineage>
</organism>
<evidence type="ECO:0000313" key="2">
    <source>
        <dbReference type="Proteomes" id="UP000327493"/>
    </source>
</evidence>